<evidence type="ECO:0000256" key="5">
    <source>
        <dbReference type="ARBA" id="ARBA00022692"/>
    </source>
</evidence>
<keyword evidence="3" id="KW-1003">Cell membrane</keyword>
<dbReference type="RefSeq" id="WP_132084474.1">
    <property type="nucleotide sequence ID" value="NZ_SLUK01000005.1"/>
</dbReference>
<evidence type="ECO:0000313" key="11">
    <source>
        <dbReference type="Proteomes" id="UP000294682"/>
    </source>
</evidence>
<dbReference type="PANTHER" id="PTHR43357:SF3">
    <property type="entry name" value="FE(3+)-TRANSPORT SYSTEM PERMEASE PROTEIN FBPB 2"/>
    <property type="match status" value="1"/>
</dbReference>
<evidence type="ECO:0000259" key="9">
    <source>
        <dbReference type="PROSITE" id="PS50928"/>
    </source>
</evidence>
<comment type="similarity">
    <text evidence="8">Belongs to the binding-protein-dependent transport system permease family.</text>
</comment>
<dbReference type="Pfam" id="PF00528">
    <property type="entry name" value="BPD_transp_1"/>
    <property type="match status" value="2"/>
</dbReference>
<dbReference type="InterPro" id="IPR000515">
    <property type="entry name" value="MetI-like"/>
</dbReference>
<keyword evidence="4" id="KW-0997">Cell inner membrane</keyword>
<sequence>MPSSALKTHKFKWDFWKTVTLVILLLFAVFLVYPLFMLFLSGFKDSETQLWTMGNFAKFFGKRYYYGALKNSFLLTICVTALTILIGTPLAYFMTTCKIKGKGIIEILIIVSMMSPAFIGAYSWVLLCGRNGSVTKFFANLGIHTPSIYGFGGMLLVFTLKLYPFIYMYVCGAMKKIDVALSEAAESLGCNGIKKVATIIVPLITPTVFAGGLLVFMNALADFGTPMLIGEGYLTMPTLIYTEFINETGGEANFAAAMAAIMVLVTAVIFIAQKYFVNKKSFTMSSLRPIQPKQVHGIKNVLIHAFIYLVVGLAILPQLTVVYTSFLNTNRAVFLEGYSLNSYRMIIDNLGRAVKNTYLFGLIAIAIIVILGMFIAYIATRKRNVFTAIIDTVTMFPYIIPGSVLGITLLLAFNHKPLLLSGTAIIMIISFVVRRLPYTLRSSAAILYQISPSMEEASISLGASPVKTFFKITASLMMPGVLSGAILSWITVINELGSSVILFTGKTVTMSVAIYQEVIRASYGTAAALATILTATTVISLLIFFKLTGSKEISL</sequence>
<feature type="transmembrane region" description="Helical" evidence="8">
    <location>
        <begin position="527"/>
        <end position="545"/>
    </location>
</feature>
<keyword evidence="11" id="KW-1185">Reference proteome</keyword>
<feature type="transmembrane region" description="Helical" evidence="8">
    <location>
        <begin position="196"/>
        <end position="217"/>
    </location>
</feature>
<feature type="transmembrane region" description="Helical" evidence="8">
    <location>
        <begin position="73"/>
        <end position="95"/>
    </location>
</feature>
<keyword evidence="2 8" id="KW-0813">Transport</keyword>
<evidence type="ECO:0000313" key="10">
    <source>
        <dbReference type="EMBL" id="TCL43483.1"/>
    </source>
</evidence>
<dbReference type="SUPFAM" id="SSF161098">
    <property type="entry name" value="MetI-like"/>
    <property type="match status" value="2"/>
</dbReference>
<dbReference type="PROSITE" id="PS50928">
    <property type="entry name" value="ABC_TM1"/>
    <property type="match status" value="2"/>
</dbReference>
<evidence type="ECO:0000256" key="6">
    <source>
        <dbReference type="ARBA" id="ARBA00022989"/>
    </source>
</evidence>
<feature type="transmembrane region" description="Helical" evidence="8">
    <location>
        <begin position="358"/>
        <end position="378"/>
    </location>
</feature>
<feature type="transmembrane region" description="Helical" evidence="8">
    <location>
        <begin position="254"/>
        <end position="277"/>
    </location>
</feature>
<dbReference type="GO" id="GO:0055085">
    <property type="term" value="P:transmembrane transport"/>
    <property type="evidence" value="ECO:0007669"/>
    <property type="project" value="InterPro"/>
</dbReference>
<dbReference type="InterPro" id="IPR035906">
    <property type="entry name" value="MetI-like_sf"/>
</dbReference>
<protein>
    <submittedName>
        <fullName evidence="10">Iron(III) transport system permease protein</fullName>
    </submittedName>
</protein>
<evidence type="ECO:0000256" key="3">
    <source>
        <dbReference type="ARBA" id="ARBA00022475"/>
    </source>
</evidence>
<feature type="domain" description="ABC transmembrane type-1" evidence="9">
    <location>
        <begin position="69"/>
        <end position="273"/>
    </location>
</feature>
<feature type="transmembrane region" description="Helical" evidence="8">
    <location>
        <begin position="147"/>
        <end position="170"/>
    </location>
</feature>
<keyword evidence="6 8" id="KW-1133">Transmembrane helix</keyword>
<dbReference type="PANTHER" id="PTHR43357">
    <property type="entry name" value="INNER MEMBRANE ABC TRANSPORTER PERMEASE PROTEIN YDCV"/>
    <property type="match status" value="1"/>
</dbReference>
<dbReference type="AlphaFoldDB" id="A0A9X8UJ60"/>
<dbReference type="GO" id="GO:0005886">
    <property type="term" value="C:plasma membrane"/>
    <property type="evidence" value="ECO:0007669"/>
    <property type="project" value="UniProtKB-SubCell"/>
</dbReference>
<comment type="caution">
    <text evidence="10">The sequence shown here is derived from an EMBL/GenBank/DDBJ whole genome shotgun (WGS) entry which is preliminary data.</text>
</comment>
<reference evidence="10 11" key="1">
    <citation type="submission" date="2019-03" db="EMBL/GenBank/DDBJ databases">
        <title>Genomic Encyclopedia of Type Strains, Phase IV (KMG-IV): sequencing the most valuable type-strain genomes for metagenomic binning, comparative biology and taxonomic classification.</title>
        <authorList>
            <person name="Goeker M."/>
        </authorList>
    </citation>
    <scope>NUCLEOTIDE SEQUENCE [LARGE SCALE GENOMIC DNA]</scope>
    <source>
        <strain evidence="10 11">DSM 100433</strain>
    </source>
</reference>
<feature type="transmembrane region" description="Helical" evidence="8">
    <location>
        <begin position="107"/>
        <end position="127"/>
    </location>
</feature>
<evidence type="ECO:0000256" key="7">
    <source>
        <dbReference type="ARBA" id="ARBA00023136"/>
    </source>
</evidence>
<gene>
    <name evidence="10" type="ORF">EDD78_105113</name>
</gene>
<feature type="transmembrane region" description="Helical" evidence="8">
    <location>
        <begin position="21"/>
        <end position="43"/>
    </location>
</feature>
<feature type="transmembrane region" description="Helical" evidence="8">
    <location>
        <begin position="418"/>
        <end position="436"/>
    </location>
</feature>
<evidence type="ECO:0000256" key="2">
    <source>
        <dbReference type="ARBA" id="ARBA00022448"/>
    </source>
</evidence>
<proteinExistence type="inferred from homology"/>
<evidence type="ECO:0000256" key="8">
    <source>
        <dbReference type="RuleBase" id="RU363032"/>
    </source>
</evidence>
<dbReference type="CDD" id="cd06261">
    <property type="entry name" value="TM_PBP2"/>
    <property type="match status" value="2"/>
</dbReference>
<dbReference type="EMBL" id="SLUK01000005">
    <property type="protein sequence ID" value="TCL43483.1"/>
    <property type="molecule type" value="Genomic_DNA"/>
</dbReference>
<accession>A0A9X8UJ60</accession>
<dbReference type="Gene3D" id="1.10.3720.10">
    <property type="entry name" value="MetI-like"/>
    <property type="match status" value="2"/>
</dbReference>
<comment type="subcellular location">
    <subcellularLocation>
        <location evidence="1">Cell inner membrane</location>
        <topology evidence="1">Multi-pass membrane protein</topology>
    </subcellularLocation>
    <subcellularLocation>
        <location evidence="8">Cell membrane</location>
        <topology evidence="8">Multi-pass membrane protein</topology>
    </subcellularLocation>
</comment>
<feature type="transmembrane region" description="Helical" evidence="8">
    <location>
        <begin position="385"/>
        <end position="412"/>
    </location>
</feature>
<organism evidence="10 11">
    <name type="scientific">Harryflintia acetispora</name>
    <dbReference type="NCBI Taxonomy" id="1849041"/>
    <lineage>
        <taxon>Bacteria</taxon>
        <taxon>Bacillati</taxon>
        <taxon>Bacillota</taxon>
        <taxon>Clostridia</taxon>
        <taxon>Eubacteriales</taxon>
        <taxon>Oscillospiraceae</taxon>
        <taxon>Harryflintia</taxon>
    </lineage>
</organism>
<dbReference type="Proteomes" id="UP000294682">
    <property type="component" value="Unassembled WGS sequence"/>
</dbReference>
<evidence type="ECO:0000256" key="4">
    <source>
        <dbReference type="ARBA" id="ARBA00022519"/>
    </source>
</evidence>
<name>A0A9X8UJ60_9FIRM</name>
<keyword evidence="5 8" id="KW-0812">Transmembrane</keyword>
<feature type="domain" description="ABC transmembrane type-1" evidence="9">
    <location>
        <begin position="354"/>
        <end position="544"/>
    </location>
</feature>
<feature type="transmembrane region" description="Helical" evidence="8">
    <location>
        <begin position="298"/>
        <end position="319"/>
    </location>
</feature>
<evidence type="ECO:0000256" key="1">
    <source>
        <dbReference type="ARBA" id="ARBA00004429"/>
    </source>
</evidence>
<keyword evidence="7 8" id="KW-0472">Membrane</keyword>